<protein>
    <submittedName>
        <fullName evidence="1">Pheromone Phb3.1 B47</fullName>
    </submittedName>
</protein>
<proteinExistence type="predicted"/>
<sequence length="71" mass="7592">MSDLFISLDLVFSSVKDHNTLTLEDRRPTLHGCPSTAPTEASSVSPDHVDGVLADFERRGGGGASWFCTIA</sequence>
<dbReference type="AlphaFoldDB" id="Q6TMB1"/>
<dbReference type="EMBL" id="AY393923">
    <property type="protein sequence ID" value="AAQ96363.1"/>
    <property type="molecule type" value="Genomic_DNA"/>
</dbReference>
<organism evidence="1">
    <name type="scientific">Coprinopsis cinerea</name>
    <name type="common">Inky cap fungus</name>
    <name type="synonym">Hormographiella aspergillata</name>
    <dbReference type="NCBI Taxonomy" id="5346"/>
    <lineage>
        <taxon>Eukaryota</taxon>
        <taxon>Fungi</taxon>
        <taxon>Dikarya</taxon>
        <taxon>Basidiomycota</taxon>
        <taxon>Agaricomycotina</taxon>
        <taxon>Agaricomycetes</taxon>
        <taxon>Agaricomycetidae</taxon>
        <taxon>Agaricales</taxon>
        <taxon>Agaricineae</taxon>
        <taxon>Psathyrellaceae</taxon>
        <taxon>Coprinopsis</taxon>
    </lineage>
</organism>
<dbReference type="GO" id="GO:0000772">
    <property type="term" value="F:mating pheromone activity"/>
    <property type="evidence" value="ECO:0007669"/>
    <property type="project" value="InterPro"/>
</dbReference>
<dbReference type="Pfam" id="PF08015">
    <property type="entry name" value="Pheromone"/>
    <property type="match status" value="1"/>
</dbReference>
<accession>Q6TMB1</accession>
<evidence type="ECO:0000313" key="1">
    <source>
        <dbReference type="EMBL" id="AAQ96363.1"/>
    </source>
</evidence>
<name>Q6TMB1_COPCI</name>
<dbReference type="InterPro" id="IPR012597">
    <property type="entry name" value="Pheromone"/>
</dbReference>
<reference evidence="1" key="1">
    <citation type="journal article" date="2005" name="Genetics">
        <title>The origin of multiple B mating specificities in Coprinus cinereus.</title>
        <authorList>
            <person name="Riquelme M."/>
            <person name="Challen M.P."/>
            <person name="Casselton L.A."/>
            <person name="Brown A.J."/>
        </authorList>
    </citation>
    <scope>NUCLEOTIDE SEQUENCE</scope>
    <source>
        <strain evidence="1">ScotE1</strain>
    </source>
</reference>
<dbReference type="GO" id="GO:0016020">
    <property type="term" value="C:membrane"/>
    <property type="evidence" value="ECO:0007669"/>
    <property type="project" value="InterPro"/>
</dbReference>